<organism evidence="1 2">
    <name type="scientific">Streptomyces ramulosus</name>
    <dbReference type="NCBI Taxonomy" id="47762"/>
    <lineage>
        <taxon>Bacteria</taxon>
        <taxon>Bacillati</taxon>
        <taxon>Actinomycetota</taxon>
        <taxon>Actinomycetes</taxon>
        <taxon>Kitasatosporales</taxon>
        <taxon>Streptomycetaceae</taxon>
        <taxon>Streptomyces</taxon>
    </lineage>
</organism>
<name>A0ABW1FNI8_9ACTN</name>
<dbReference type="RefSeq" id="WP_345078156.1">
    <property type="nucleotide sequence ID" value="NZ_BAAAWG010000002.1"/>
</dbReference>
<accession>A0ABW1FNI8</accession>
<evidence type="ECO:0000313" key="2">
    <source>
        <dbReference type="Proteomes" id="UP001596241"/>
    </source>
</evidence>
<protein>
    <submittedName>
        <fullName evidence="1">Uncharacterized protein</fullName>
    </submittedName>
</protein>
<comment type="caution">
    <text evidence="1">The sequence shown here is derived from an EMBL/GenBank/DDBJ whole genome shotgun (WGS) entry which is preliminary data.</text>
</comment>
<evidence type="ECO:0000313" key="1">
    <source>
        <dbReference type="EMBL" id="MFC5895815.1"/>
    </source>
</evidence>
<sequence>MTSAAMRFSIPATAQSRVRQLVEATNARAAVHHLSAYTLDISKPFLADYHDIDGRLIGQRPTITVTISGDVPRHDGWAVIARLDHDEAGETITSAFPGLPERDAEAARQYRAIENFCHGCAVARHRTATYLARHENGEIRQLGTTCVEPYTGLPIKGLEALWRFGTLKDSDWDPEGGGIPADLRVPVIEVLRVTAAIVATDGRFYSRSEQWANIQPTADTVEAYFFDRKAPQAWRDGIDADADAPSTAAAVRAWAVQGYGSLSDYRHKVGQLAKAETVDPRHLSTLVSAIAGWYRDQEKEATERAARNSRPQGTVGERITTTATVTTVIELEGRTYGYHTQRRRLVKFQDGDGNVFVWFSSAADVPDQGDEVELTGTVKDHSTYGETAQTVLTRCRVAAREPVAA</sequence>
<reference evidence="2" key="1">
    <citation type="journal article" date="2019" name="Int. J. Syst. Evol. Microbiol.">
        <title>The Global Catalogue of Microorganisms (GCM) 10K type strain sequencing project: providing services to taxonomists for standard genome sequencing and annotation.</title>
        <authorList>
            <consortium name="The Broad Institute Genomics Platform"/>
            <consortium name="The Broad Institute Genome Sequencing Center for Infectious Disease"/>
            <person name="Wu L."/>
            <person name="Ma J."/>
        </authorList>
    </citation>
    <scope>NUCLEOTIDE SEQUENCE [LARGE SCALE GENOMIC DNA]</scope>
    <source>
        <strain evidence="2">CGMCC 1.15809</strain>
    </source>
</reference>
<dbReference type="EMBL" id="JBHSPW010000012">
    <property type="protein sequence ID" value="MFC5895815.1"/>
    <property type="molecule type" value="Genomic_DNA"/>
</dbReference>
<gene>
    <name evidence="1" type="ORF">ACFP3M_23755</name>
</gene>
<proteinExistence type="predicted"/>
<keyword evidence="2" id="KW-1185">Reference proteome</keyword>
<dbReference type="Proteomes" id="UP001596241">
    <property type="component" value="Unassembled WGS sequence"/>
</dbReference>